<reference evidence="2 3" key="1">
    <citation type="journal article" date="2019" name="Int. J. Syst. Evol. Microbiol.">
        <title>The Global Catalogue of Microorganisms (GCM) 10K type strain sequencing project: providing services to taxonomists for standard genome sequencing and annotation.</title>
        <authorList>
            <consortium name="The Broad Institute Genomics Platform"/>
            <consortium name="The Broad Institute Genome Sequencing Center for Infectious Disease"/>
            <person name="Wu L."/>
            <person name="Ma J."/>
        </authorList>
    </citation>
    <scope>NUCLEOTIDE SEQUENCE [LARGE SCALE GENOMIC DNA]</scope>
    <source>
        <strain evidence="2 3">JCM 16240</strain>
    </source>
</reference>
<sequence length="269" mass="30254">MLTVLTPSYDRARTLPRLFDSLLRQASMDFEWLVVDDGSTDETAALVDGFATRAPFAVRRVFQSNGGKHVAVNTGVDQARGDWIFIVDSDDWLPDNALQVVTAALQPVKDDAGVVGLCFRKTDALGRVLGRECADLPVPWAAAPTQAGRRVRGDLAYVFRRKAMAAVPFPVIPGEKFVPDQYAWNRIGDQGTILFYLDRAVYRCEYLEDGYTRNFSIHLRRNPRGFFLFYAAQIRREPHFVDKLKAAVRCAQCLAYRAARRVRTDGMEG</sequence>
<accession>A0ABN0TMP4</accession>
<dbReference type="CDD" id="cd00761">
    <property type="entry name" value="Glyco_tranf_GTA_type"/>
    <property type="match status" value="1"/>
</dbReference>
<organism evidence="2 3">
    <name type="scientific">Castellaniella daejeonensis</name>
    <dbReference type="NCBI Taxonomy" id="659013"/>
    <lineage>
        <taxon>Bacteria</taxon>
        <taxon>Pseudomonadati</taxon>
        <taxon>Pseudomonadota</taxon>
        <taxon>Betaproteobacteria</taxon>
        <taxon>Burkholderiales</taxon>
        <taxon>Alcaligenaceae</taxon>
        <taxon>Castellaniella</taxon>
    </lineage>
</organism>
<dbReference type="Gene3D" id="3.90.550.10">
    <property type="entry name" value="Spore Coat Polysaccharide Biosynthesis Protein SpsA, Chain A"/>
    <property type="match status" value="1"/>
</dbReference>
<dbReference type="EMBL" id="BAAAFN010000009">
    <property type="protein sequence ID" value="GAA0225561.1"/>
    <property type="molecule type" value="Genomic_DNA"/>
</dbReference>
<evidence type="ECO:0000259" key="1">
    <source>
        <dbReference type="Pfam" id="PF00535"/>
    </source>
</evidence>
<dbReference type="Pfam" id="PF00535">
    <property type="entry name" value="Glycos_transf_2"/>
    <property type="match status" value="1"/>
</dbReference>
<comment type="caution">
    <text evidence="2">The sequence shown here is derived from an EMBL/GenBank/DDBJ whole genome shotgun (WGS) entry which is preliminary data.</text>
</comment>
<dbReference type="PANTHER" id="PTHR22916">
    <property type="entry name" value="GLYCOSYLTRANSFERASE"/>
    <property type="match status" value="1"/>
</dbReference>
<protein>
    <submittedName>
        <fullName evidence="2">Glycosyltransferase family 2 protein</fullName>
    </submittedName>
</protein>
<dbReference type="InterPro" id="IPR001173">
    <property type="entry name" value="Glyco_trans_2-like"/>
</dbReference>
<evidence type="ECO:0000313" key="3">
    <source>
        <dbReference type="Proteomes" id="UP001501176"/>
    </source>
</evidence>
<dbReference type="SUPFAM" id="SSF53448">
    <property type="entry name" value="Nucleotide-diphospho-sugar transferases"/>
    <property type="match status" value="1"/>
</dbReference>
<proteinExistence type="predicted"/>
<dbReference type="RefSeq" id="WP_343820576.1">
    <property type="nucleotide sequence ID" value="NZ_BAAAFN010000009.1"/>
</dbReference>
<evidence type="ECO:0000313" key="2">
    <source>
        <dbReference type="EMBL" id="GAA0225561.1"/>
    </source>
</evidence>
<dbReference type="Proteomes" id="UP001501176">
    <property type="component" value="Unassembled WGS sequence"/>
</dbReference>
<gene>
    <name evidence="2" type="ORF">GCM10009125_13160</name>
</gene>
<dbReference type="InterPro" id="IPR029044">
    <property type="entry name" value="Nucleotide-diphossugar_trans"/>
</dbReference>
<name>A0ABN0TMP4_9BURK</name>
<keyword evidence="3" id="KW-1185">Reference proteome</keyword>
<dbReference type="PANTHER" id="PTHR22916:SF3">
    <property type="entry name" value="UDP-GLCNAC:BETAGAL BETA-1,3-N-ACETYLGLUCOSAMINYLTRANSFERASE-LIKE PROTEIN 1"/>
    <property type="match status" value="1"/>
</dbReference>
<feature type="domain" description="Glycosyltransferase 2-like" evidence="1">
    <location>
        <begin position="3"/>
        <end position="107"/>
    </location>
</feature>